<evidence type="ECO:0000313" key="3">
    <source>
        <dbReference type="EMBL" id="REG31003.1"/>
    </source>
</evidence>
<dbReference type="PANTHER" id="PTHR36113">
    <property type="entry name" value="LYASE, PUTATIVE-RELATED-RELATED"/>
    <property type="match status" value="1"/>
</dbReference>
<dbReference type="AlphaFoldDB" id="A0AAC8TAT2"/>
<organism evidence="2 4">
    <name type="scientific">Archangium gephyra</name>
    <dbReference type="NCBI Taxonomy" id="48"/>
    <lineage>
        <taxon>Bacteria</taxon>
        <taxon>Pseudomonadati</taxon>
        <taxon>Myxococcota</taxon>
        <taxon>Myxococcia</taxon>
        <taxon>Myxococcales</taxon>
        <taxon>Cystobacterineae</taxon>
        <taxon>Archangiaceae</taxon>
        <taxon>Archangium</taxon>
    </lineage>
</organism>
<evidence type="ECO:0000313" key="5">
    <source>
        <dbReference type="Proteomes" id="UP000256345"/>
    </source>
</evidence>
<gene>
    <name evidence="2" type="ORF">AA314_00723</name>
    <name evidence="3" type="ORF">ATI61_106473</name>
</gene>
<dbReference type="Proteomes" id="UP000035579">
    <property type="component" value="Chromosome"/>
</dbReference>
<dbReference type="GO" id="GO:0016829">
    <property type="term" value="F:lyase activity"/>
    <property type="evidence" value="ECO:0007669"/>
    <property type="project" value="UniProtKB-KW"/>
</dbReference>
<dbReference type="InterPro" id="IPR029068">
    <property type="entry name" value="Glyas_Bleomycin-R_OHBP_Dase"/>
</dbReference>
<dbReference type="InterPro" id="IPR037523">
    <property type="entry name" value="VOC_core"/>
</dbReference>
<proteinExistence type="predicted"/>
<dbReference type="Proteomes" id="UP000256345">
    <property type="component" value="Unassembled WGS sequence"/>
</dbReference>
<dbReference type="PROSITE" id="PS51819">
    <property type="entry name" value="VOC"/>
    <property type="match status" value="1"/>
</dbReference>
<dbReference type="SUPFAM" id="SSF54593">
    <property type="entry name" value="Glyoxalase/Bleomycin resistance protein/Dihydroxybiphenyl dioxygenase"/>
    <property type="match status" value="1"/>
</dbReference>
<dbReference type="InterPro" id="IPR004360">
    <property type="entry name" value="Glyas_Fos-R_dOase_dom"/>
</dbReference>
<evidence type="ECO:0000313" key="4">
    <source>
        <dbReference type="Proteomes" id="UP000035579"/>
    </source>
</evidence>
<dbReference type="Gene3D" id="3.10.180.10">
    <property type="entry name" value="2,3-Dihydroxybiphenyl 1,2-Dioxygenase, domain 1"/>
    <property type="match status" value="1"/>
</dbReference>
<reference evidence="2 4" key="1">
    <citation type="submission" date="2015-05" db="EMBL/GenBank/DDBJ databases">
        <title>Genome assembly of Archangium gephyra DSM 2261.</title>
        <authorList>
            <person name="Sharma G."/>
            <person name="Subramanian S."/>
        </authorList>
    </citation>
    <scope>NUCLEOTIDE SEQUENCE [LARGE SCALE GENOMIC DNA]</scope>
    <source>
        <strain evidence="2 4">DSM 2261</strain>
    </source>
</reference>
<reference evidence="3 5" key="2">
    <citation type="submission" date="2018-08" db="EMBL/GenBank/DDBJ databases">
        <title>Genomic Encyclopedia of Archaeal and Bacterial Type Strains, Phase II (KMG-II): from individual species to whole genera.</title>
        <authorList>
            <person name="Goeker M."/>
        </authorList>
    </citation>
    <scope>NUCLEOTIDE SEQUENCE [LARGE SCALE GENOMIC DNA]</scope>
    <source>
        <strain evidence="3 5">DSM 2261</strain>
    </source>
</reference>
<evidence type="ECO:0000313" key="2">
    <source>
        <dbReference type="EMBL" id="AKI99096.1"/>
    </source>
</evidence>
<sequence>MRIEHVALWAKDIERLRSFYETYFQASAGPRYVNERKQFTSYFLSFASGARLELMTVPHLVAANGDASAPPTGYAHLALSVGSQEAVDALAERFRRDGHPVLDGPRRTGDGYYECVVLDPEGNRLEITV</sequence>
<dbReference type="EMBL" id="CP011509">
    <property type="protein sequence ID" value="AKI99096.1"/>
    <property type="molecule type" value="Genomic_DNA"/>
</dbReference>
<keyword evidence="3" id="KW-0456">Lyase</keyword>
<dbReference type="RefSeq" id="WP_047854282.1">
    <property type="nucleotide sequence ID" value="NZ_CP011509.1"/>
</dbReference>
<evidence type="ECO:0000259" key="1">
    <source>
        <dbReference type="PROSITE" id="PS51819"/>
    </source>
</evidence>
<keyword evidence="5" id="KW-1185">Reference proteome</keyword>
<accession>A0AAC8TAT2</accession>
<feature type="domain" description="VOC" evidence="1">
    <location>
        <begin position="2"/>
        <end position="129"/>
    </location>
</feature>
<dbReference type="EMBL" id="QUMU01000006">
    <property type="protein sequence ID" value="REG31003.1"/>
    <property type="molecule type" value="Genomic_DNA"/>
</dbReference>
<protein>
    <submittedName>
        <fullName evidence="2">Glyoxylase family protein</fullName>
    </submittedName>
    <submittedName>
        <fullName evidence="3">Lactoylglutathione lyase</fullName>
    </submittedName>
</protein>
<dbReference type="KEGG" id="age:AA314_00723"/>
<dbReference type="InterPro" id="IPR051332">
    <property type="entry name" value="Fosfomycin_Res_Enzymes"/>
</dbReference>
<name>A0AAC8TAT2_9BACT</name>
<dbReference type="Pfam" id="PF00903">
    <property type="entry name" value="Glyoxalase"/>
    <property type="match status" value="1"/>
</dbReference>
<dbReference type="PANTHER" id="PTHR36113:SF1">
    <property type="entry name" value="GLYOXALASE_BLEOMYCIN RESISTANCE PROTEIN_DIOXYGENASE"/>
    <property type="match status" value="1"/>
</dbReference>